<dbReference type="InterPro" id="IPR015422">
    <property type="entry name" value="PyrdxlP-dep_Trfase_small"/>
</dbReference>
<name>A0A211ZMU1_9PROT</name>
<keyword evidence="3" id="KW-0808">Transferase</keyword>
<keyword evidence="3" id="KW-0032">Aminotransferase</keyword>
<dbReference type="InterPro" id="IPR000192">
    <property type="entry name" value="Aminotrans_V_dom"/>
</dbReference>
<dbReference type="InterPro" id="IPR015421">
    <property type="entry name" value="PyrdxlP-dep_Trfase_major"/>
</dbReference>
<dbReference type="SUPFAM" id="SSF53383">
    <property type="entry name" value="PLP-dependent transferases"/>
    <property type="match status" value="1"/>
</dbReference>
<protein>
    <submittedName>
        <fullName evidence="3">Aminotransferase</fullName>
    </submittedName>
</protein>
<evidence type="ECO:0000313" key="3">
    <source>
        <dbReference type="EMBL" id="OWJ66569.1"/>
    </source>
</evidence>
<dbReference type="Pfam" id="PF00266">
    <property type="entry name" value="Aminotran_5"/>
    <property type="match status" value="1"/>
</dbReference>
<dbReference type="EMBL" id="NHON01000022">
    <property type="protein sequence ID" value="OWJ66569.1"/>
    <property type="molecule type" value="Genomic_DNA"/>
</dbReference>
<sequence length="396" mass="42765">MTLDLDRLRADTPGCARVLHLDNAGSALPPAPVLDAMLHHLRREAEIGGYAAAAEAEPLLEGAYASIARLIGARPDEIAMMENATRAWDMVFYGLPFRPGDRILTAKAEYASNTISYLQVAQRTGAVVEVVPDDAAGQLDVAALERAVTATDRGPARLIAVSHIPTNGGLVNPAAAIGKIARAHSIPYLLDACQSVGQMPVDVEAIGCDMLSATARKFLRGPRAVGFLYVRRSMLDRIDPPFLDLYAAEMVAPDRYVVRPDARRFENFERNFVGIVGMGAAVDYALTLGLDAIRDRARGLANRLRDGLSALPGVTVRDKGAERSAIVSFTKADEPAEALHQRLRAAGINTSVTRRRSTMFDMTDRGLDAMLRASPHYYNSEAEIDRFLAAVGGREG</sequence>
<dbReference type="Gene3D" id="3.40.640.10">
    <property type="entry name" value="Type I PLP-dependent aspartate aminotransferase-like (Major domain)"/>
    <property type="match status" value="1"/>
</dbReference>
<evidence type="ECO:0000259" key="2">
    <source>
        <dbReference type="Pfam" id="PF00266"/>
    </source>
</evidence>
<keyword evidence="1" id="KW-0663">Pyridoxal phosphate</keyword>
<gene>
    <name evidence="3" type="ORF">BWR60_13805</name>
</gene>
<dbReference type="OrthoDB" id="9804366at2"/>
<keyword evidence="4" id="KW-1185">Reference proteome</keyword>
<organism evidence="3 4">
    <name type="scientific">Inquilinus limosus</name>
    <dbReference type="NCBI Taxonomy" id="171674"/>
    <lineage>
        <taxon>Bacteria</taxon>
        <taxon>Pseudomonadati</taxon>
        <taxon>Pseudomonadota</taxon>
        <taxon>Alphaproteobacteria</taxon>
        <taxon>Rhodospirillales</taxon>
        <taxon>Rhodospirillaceae</taxon>
        <taxon>Inquilinus</taxon>
    </lineage>
</organism>
<dbReference type="PANTHER" id="PTHR43586:SF24">
    <property type="entry name" value="BLR4730 PROTEIN"/>
    <property type="match status" value="1"/>
</dbReference>
<dbReference type="InterPro" id="IPR015424">
    <property type="entry name" value="PyrdxlP-dep_Trfase"/>
</dbReference>
<evidence type="ECO:0000256" key="1">
    <source>
        <dbReference type="ARBA" id="ARBA00022898"/>
    </source>
</evidence>
<proteinExistence type="predicted"/>
<reference evidence="4" key="1">
    <citation type="submission" date="2017-05" db="EMBL/GenBank/DDBJ databases">
        <authorList>
            <person name="Macchi M."/>
            <person name="Festa S."/>
            <person name="Coppotelli B.M."/>
            <person name="Morelli I.S."/>
        </authorList>
    </citation>
    <scope>NUCLEOTIDE SEQUENCE [LARGE SCALE GENOMIC DNA]</scope>
    <source>
        <strain evidence="4">I</strain>
    </source>
</reference>
<dbReference type="STRING" id="1122125.GCA_000423185_01722"/>
<dbReference type="RefSeq" id="WP_088151609.1">
    <property type="nucleotide sequence ID" value="NZ_NHON01000022.1"/>
</dbReference>
<dbReference type="Proteomes" id="UP000196655">
    <property type="component" value="Unassembled WGS sequence"/>
</dbReference>
<dbReference type="Gene3D" id="3.90.1150.10">
    <property type="entry name" value="Aspartate Aminotransferase, domain 1"/>
    <property type="match status" value="1"/>
</dbReference>
<dbReference type="PANTHER" id="PTHR43586">
    <property type="entry name" value="CYSTEINE DESULFURASE"/>
    <property type="match status" value="1"/>
</dbReference>
<evidence type="ECO:0000313" key="4">
    <source>
        <dbReference type="Proteomes" id="UP000196655"/>
    </source>
</evidence>
<comment type="caution">
    <text evidence="3">The sequence shown here is derived from an EMBL/GenBank/DDBJ whole genome shotgun (WGS) entry which is preliminary data.</text>
</comment>
<dbReference type="AlphaFoldDB" id="A0A211ZMU1"/>
<accession>A0A211ZMU1</accession>
<feature type="domain" description="Aminotransferase class V" evidence="2">
    <location>
        <begin position="21"/>
        <end position="387"/>
    </location>
</feature>
<dbReference type="GO" id="GO:0008483">
    <property type="term" value="F:transaminase activity"/>
    <property type="evidence" value="ECO:0007669"/>
    <property type="project" value="UniProtKB-KW"/>
</dbReference>